<proteinExistence type="predicted"/>
<dbReference type="VEuPathDB" id="FungiDB:H257_08662"/>
<evidence type="ECO:0000313" key="2">
    <source>
        <dbReference type="Proteomes" id="UP000469452"/>
    </source>
</evidence>
<gene>
    <name evidence="1" type="ORF">AaE_012415</name>
</gene>
<name>A0A6A4ZBB7_APHAT</name>
<dbReference type="Proteomes" id="UP000469452">
    <property type="component" value="Unassembled WGS sequence"/>
</dbReference>
<evidence type="ECO:0000313" key="1">
    <source>
        <dbReference type="EMBL" id="KAF0710709.1"/>
    </source>
</evidence>
<protein>
    <submittedName>
        <fullName evidence="1">Uncharacterized protein</fullName>
    </submittedName>
</protein>
<accession>A0A6A4ZBB7</accession>
<dbReference type="AlphaFoldDB" id="A0A6A4ZBB7"/>
<organism evidence="1 2">
    <name type="scientific">Aphanomyces astaci</name>
    <name type="common">Crayfish plague agent</name>
    <dbReference type="NCBI Taxonomy" id="112090"/>
    <lineage>
        <taxon>Eukaryota</taxon>
        <taxon>Sar</taxon>
        <taxon>Stramenopiles</taxon>
        <taxon>Oomycota</taxon>
        <taxon>Saprolegniomycetes</taxon>
        <taxon>Saprolegniales</taxon>
        <taxon>Verrucalvaceae</taxon>
        <taxon>Aphanomyces</taxon>
    </lineage>
</organism>
<comment type="caution">
    <text evidence="1">The sequence shown here is derived from an EMBL/GenBank/DDBJ whole genome shotgun (WGS) entry which is preliminary data.</text>
</comment>
<reference evidence="1 2" key="1">
    <citation type="submission" date="2019-06" db="EMBL/GenBank/DDBJ databases">
        <title>Genomics analysis of Aphanomyces spp. identifies a new class of oomycete effector associated with host adaptation.</title>
        <authorList>
            <person name="Gaulin E."/>
        </authorList>
    </citation>
    <scope>NUCLEOTIDE SEQUENCE [LARGE SCALE GENOMIC DNA]</scope>
    <source>
        <strain evidence="1 2">E</strain>
    </source>
</reference>
<sequence>MSNSFLTPSSALLRRQAIEGIMSSEEVSLGSKAIPHMRSAPTQGGTGVSKKPRVPELSLVLPPRRMLQDARSSADCVASDDEPPTLNDVVSRRKWTSGDPRRGRQGLWMYEGLYSDGKSKWLYRGHPDECQQPRLFDVVDRYEAYVAIKPGHHGHATLSLGDFKKADVNYNRKIGARSGMDCVEQAVFSATEGLDVKEAKRLVDWFMARGFSIDRSVYNKSCMRNRPVGICGILDDNGPEVYVIYTSDVSLLGHYWTEDPPCAITGMKDYIHHVHFIRKCVKKLGHGSNNTANTTSFGS</sequence>
<dbReference type="EMBL" id="VJMI01018425">
    <property type="protein sequence ID" value="KAF0710709.1"/>
    <property type="molecule type" value="Genomic_DNA"/>
</dbReference>